<feature type="region of interest" description="Disordered" evidence="4">
    <location>
        <begin position="28"/>
        <end position="57"/>
    </location>
</feature>
<evidence type="ECO:0000256" key="4">
    <source>
        <dbReference type="SAM" id="MobiDB-lite"/>
    </source>
</evidence>
<dbReference type="Pfam" id="PF13432">
    <property type="entry name" value="TPR_16"/>
    <property type="match status" value="3"/>
</dbReference>
<dbReference type="PROSITE" id="PS50005">
    <property type="entry name" value="TPR"/>
    <property type="match status" value="3"/>
</dbReference>
<sequence length="304" mass="33465" precursor="true">MIANRLRAGLAPILFLLPLGCAGTSIKSTNPSGSTPDVALLPPPTTSHSRKEKQDDERRIRNLLLDEPNDPRHYEALGALLYKEGRYQAAAKAFASSVRLDGSNPQARFRLAQALARQGKSKEALDEADYIVKRYPDFGEAHALRGTILRSLGRNQEALDAFERGYRAHPPSITAGSALAKFDLVRGDADSAADRLRICLARDPRNVRLRELYAQALQQAGNHRQAKEEWSRLVHRGDGGANAYYRLSELCAQAGAADEALDYYESGKRLDPHHPDAGRIKELLSSTPQQVAAPPAYAPLLNRR</sequence>
<dbReference type="RefSeq" id="WP_419192865.1">
    <property type="nucleotide sequence ID" value="NZ_CP036279.1"/>
</dbReference>
<name>A0A518BA46_9BACT</name>
<dbReference type="Proteomes" id="UP000317093">
    <property type="component" value="Chromosome"/>
</dbReference>
<accession>A0A518BA46</accession>
<dbReference type="PANTHER" id="PTHR45586:SF1">
    <property type="entry name" value="LIPOPOLYSACCHARIDE ASSEMBLY PROTEIN B"/>
    <property type="match status" value="1"/>
</dbReference>
<feature type="region of interest" description="Disordered" evidence="4">
    <location>
        <begin position="284"/>
        <end position="304"/>
    </location>
</feature>
<evidence type="ECO:0000256" key="2">
    <source>
        <dbReference type="ARBA" id="ARBA00022803"/>
    </source>
</evidence>
<dbReference type="InterPro" id="IPR011990">
    <property type="entry name" value="TPR-like_helical_dom_sf"/>
</dbReference>
<organism evidence="6 7">
    <name type="scientific">Kolteria novifilia</name>
    <dbReference type="NCBI Taxonomy" id="2527975"/>
    <lineage>
        <taxon>Bacteria</taxon>
        <taxon>Pseudomonadati</taxon>
        <taxon>Planctomycetota</taxon>
        <taxon>Planctomycetia</taxon>
        <taxon>Kolteriales</taxon>
        <taxon>Kolteriaceae</taxon>
        <taxon>Kolteria</taxon>
    </lineage>
</organism>
<proteinExistence type="predicted"/>
<evidence type="ECO:0000313" key="6">
    <source>
        <dbReference type="EMBL" id="QDU63856.1"/>
    </source>
</evidence>
<feature type="repeat" description="TPR" evidence="3">
    <location>
        <begin position="139"/>
        <end position="172"/>
    </location>
</feature>
<dbReference type="KEGG" id="knv:Pan216_47370"/>
<feature type="repeat" description="TPR" evidence="3">
    <location>
        <begin position="71"/>
        <end position="104"/>
    </location>
</feature>
<keyword evidence="5" id="KW-0732">Signal</keyword>
<dbReference type="SUPFAM" id="SSF48452">
    <property type="entry name" value="TPR-like"/>
    <property type="match status" value="1"/>
</dbReference>
<keyword evidence="7" id="KW-1185">Reference proteome</keyword>
<keyword evidence="1" id="KW-0677">Repeat</keyword>
<gene>
    <name evidence="6" type="ORF">Pan216_47370</name>
</gene>
<feature type="signal peptide" evidence="5">
    <location>
        <begin position="1"/>
        <end position="22"/>
    </location>
</feature>
<evidence type="ECO:0000256" key="1">
    <source>
        <dbReference type="ARBA" id="ARBA00022737"/>
    </source>
</evidence>
<dbReference type="InterPro" id="IPR051012">
    <property type="entry name" value="CellSynth/LPSAsmb/PSIAsmb"/>
</dbReference>
<dbReference type="AlphaFoldDB" id="A0A518BA46"/>
<feature type="compositionally biased region" description="Low complexity" evidence="4">
    <location>
        <begin position="288"/>
        <end position="304"/>
    </location>
</feature>
<dbReference type="SMART" id="SM00028">
    <property type="entry name" value="TPR"/>
    <property type="match status" value="4"/>
</dbReference>
<keyword evidence="2 3" id="KW-0802">TPR repeat</keyword>
<feature type="repeat" description="TPR" evidence="3">
    <location>
        <begin position="241"/>
        <end position="274"/>
    </location>
</feature>
<dbReference type="EMBL" id="CP036279">
    <property type="protein sequence ID" value="QDU63856.1"/>
    <property type="molecule type" value="Genomic_DNA"/>
</dbReference>
<protein>
    <submittedName>
        <fullName evidence="6">Tetratricopeptide repeat protein</fullName>
    </submittedName>
</protein>
<dbReference type="Gene3D" id="1.25.40.10">
    <property type="entry name" value="Tetratricopeptide repeat domain"/>
    <property type="match status" value="1"/>
</dbReference>
<evidence type="ECO:0000256" key="5">
    <source>
        <dbReference type="SAM" id="SignalP"/>
    </source>
</evidence>
<evidence type="ECO:0000256" key="3">
    <source>
        <dbReference type="PROSITE-ProRule" id="PRU00339"/>
    </source>
</evidence>
<evidence type="ECO:0000313" key="7">
    <source>
        <dbReference type="Proteomes" id="UP000317093"/>
    </source>
</evidence>
<dbReference type="InterPro" id="IPR019734">
    <property type="entry name" value="TPR_rpt"/>
</dbReference>
<dbReference type="PANTHER" id="PTHR45586">
    <property type="entry name" value="TPR REPEAT-CONTAINING PROTEIN PA4667"/>
    <property type="match status" value="1"/>
</dbReference>
<feature type="chain" id="PRO_5021898709" evidence="5">
    <location>
        <begin position="23"/>
        <end position="304"/>
    </location>
</feature>
<reference evidence="6 7" key="1">
    <citation type="submission" date="2019-02" db="EMBL/GenBank/DDBJ databases">
        <title>Deep-cultivation of Planctomycetes and their phenomic and genomic characterization uncovers novel biology.</title>
        <authorList>
            <person name="Wiegand S."/>
            <person name="Jogler M."/>
            <person name="Boedeker C."/>
            <person name="Pinto D."/>
            <person name="Vollmers J."/>
            <person name="Rivas-Marin E."/>
            <person name="Kohn T."/>
            <person name="Peeters S.H."/>
            <person name="Heuer A."/>
            <person name="Rast P."/>
            <person name="Oberbeckmann S."/>
            <person name="Bunk B."/>
            <person name="Jeske O."/>
            <person name="Meyerdierks A."/>
            <person name="Storesund J.E."/>
            <person name="Kallscheuer N."/>
            <person name="Luecker S."/>
            <person name="Lage O.M."/>
            <person name="Pohl T."/>
            <person name="Merkel B.J."/>
            <person name="Hornburger P."/>
            <person name="Mueller R.-W."/>
            <person name="Bruemmer F."/>
            <person name="Labrenz M."/>
            <person name="Spormann A.M."/>
            <person name="Op den Camp H."/>
            <person name="Overmann J."/>
            <person name="Amann R."/>
            <person name="Jetten M.S.M."/>
            <person name="Mascher T."/>
            <person name="Medema M.H."/>
            <person name="Devos D.P."/>
            <person name="Kaster A.-K."/>
            <person name="Ovreas L."/>
            <person name="Rohde M."/>
            <person name="Galperin M.Y."/>
            <person name="Jogler C."/>
        </authorList>
    </citation>
    <scope>NUCLEOTIDE SEQUENCE [LARGE SCALE GENOMIC DNA]</scope>
    <source>
        <strain evidence="6 7">Pan216</strain>
    </source>
</reference>